<keyword evidence="6" id="KW-0560">Oxidoreductase</keyword>
<dbReference type="InterPro" id="IPR001128">
    <property type="entry name" value="Cyt_P450"/>
</dbReference>
<organism evidence="7 8">
    <name type="scientific">Gigaspora rosea</name>
    <dbReference type="NCBI Taxonomy" id="44941"/>
    <lineage>
        <taxon>Eukaryota</taxon>
        <taxon>Fungi</taxon>
        <taxon>Fungi incertae sedis</taxon>
        <taxon>Mucoromycota</taxon>
        <taxon>Glomeromycotina</taxon>
        <taxon>Glomeromycetes</taxon>
        <taxon>Diversisporales</taxon>
        <taxon>Gigasporaceae</taxon>
        <taxon>Gigaspora</taxon>
    </lineage>
</organism>
<dbReference type="InterPro" id="IPR002401">
    <property type="entry name" value="Cyt_P450_E_grp-I"/>
</dbReference>
<keyword evidence="6" id="KW-0503">Monooxygenase</keyword>
<dbReference type="GO" id="GO:0004497">
    <property type="term" value="F:monooxygenase activity"/>
    <property type="evidence" value="ECO:0007669"/>
    <property type="project" value="UniProtKB-KW"/>
</dbReference>
<keyword evidence="8" id="KW-1185">Reference proteome</keyword>
<dbReference type="PROSITE" id="PS00086">
    <property type="entry name" value="CYTOCHROME_P450"/>
    <property type="match status" value="1"/>
</dbReference>
<proteinExistence type="inferred from homology"/>
<dbReference type="SUPFAM" id="SSF48264">
    <property type="entry name" value="Cytochrome P450"/>
    <property type="match status" value="1"/>
</dbReference>
<dbReference type="InterPro" id="IPR017972">
    <property type="entry name" value="Cyt_P450_CS"/>
</dbReference>
<evidence type="ECO:0000256" key="2">
    <source>
        <dbReference type="ARBA" id="ARBA00022617"/>
    </source>
</evidence>
<evidence type="ECO:0000256" key="1">
    <source>
        <dbReference type="ARBA" id="ARBA00010617"/>
    </source>
</evidence>
<comment type="caution">
    <text evidence="7">The sequence shown here is derived from an EMBL/GenBank/DDBJ whole genome shotgun (WGS) entry which is preliminary data.</text>
</comment>
<reference evidence="7 8" key="1">
    <citation type="submission" date="2018-06" db="EMBL/GenBank/DDBJ databases">
        <title>Comparative genomics reveals the genomic features of Rhizophagus irregularis, R. cerebriforme, R. diaphanum and Gigaspora rosea, and their symbiotic lifestyle signature.</title>
        <authorList>
            <person name="Morin E."/>
            <person name="San Clemente H."/>
            <person name="Chen E.C.H."/>
            <person name="De La Providencia I."/>
            <person name="Hainaut M."/>
            <person name="Kuo A."/>
            <person name="Kohler A."/>
            <person name="Murat C."/>
            <person name="Tang N."/>
            <person name="Roy S."/>
            <person name="Loubradou J."/>
            <person name="Henrissat B."/>
            <person name="Grigoriev I.V."/>
            <person name="Corradi N."/>
            <person name="Roux C."/>
            <person name="Martin F.M."/>
        </authorList>
    </citation>
    <scope>NUCLEOTIDE SEQUENCE [LARGE SCALE GENOMIC DNA]</scope>
    <source>
        <strain evidence="7 8">DAOM 194757</strain>
    </source>
</reference>
<accession>A0A397UKV2</accession>
<dbReference type="PANTHER" id="PTHR24304">
    <property type="entry name" value="CYTOCHROME P450 FAMILY 7"/>
    <property type="match status" value="1"/>
</dbReference>
<evidence type="ECO:0000256" key="6">
    <source>
        <dbReference type="RuleBase" id="RU000461"/>
    </source>
</evidence>
<dbReference type="EMBL" id="QKWP01001215">
    <property type="protein sequence ID" value="RIB10744.1"/>
    <property type="molecule type" value="Genomic_DNA"/>
</dbReference>
<protein>
    <submittedName>
        <fullName evidence="7">Cytochrome P450</fullName>
    </submittedName>
</protein>
<dbReference type="InterPro" id="IPR050529">
    <property type="entry name" value="CYP450_sterol_14alpha_dmase"/>
</dbReference>
<dbReference type="PRINTS" id="PR00463">
    <property type="entry name" value="EP450I"/>
</dbReference>
<evidence type="ECO:0000256" key="3">
    <source>
        <dbReference type="ARBA" id="ARBA00022723"/>
    </source>
</evidence>
<dbReference type="OrthoDB" id="1844152at2759"/>
<evidence type="ECO:0000256" key="4">
    <source>
        <dbReference type="ARBA" id="ARBA00023004"/>
    </source>
</evidence>
<dbReference type="GO" id="GO:0016705">
    <property type="term" value="F:oxidoreductase activity, acting on paired donors, with incorporation or reduction of molecular oxygen"/>
    <property type="evidence" value="ECO:0007669"/>
    <property type="project" value="InterPro"/>
</dbReference>
<evidence type="ECO:0000256" key="5">
    <source>
        <dbReference type="PIRSR" id="PIRSR602401-1"/>
    </source>
</evidence>
<evidence type="ECO:0000313" key="7">
    <source>
        <dbReference type="EMBL" id="RIB10744.1"/>
    </source>
</evidence>
<dbReference type="STRING" id="44941.A0A397UKV2"/>
<dbReference type="Proteomes" id="UP000266673">
    <property type="component" value="Unassembled WGS sequence"/>
</dbReference>
<keyword evidence="4 5" id="KW-0408">Iron</keyword>
<dbReference type="Gene3D" id="1.10.630.10">
    <property type="entry name" value="Cytochrome P450"/>
    <property type="match status" value="1"/>
</dbReference>
<comment type="cofactor">
    <cofactor evidence="5">
        <name>heme</name>
        <dbReference type="ChEBI" id="CHEBI:30413"/>
    </cofactor>
</comment>
<evidence type="ECO:0000313" key="8">
    <source>
        <dbReference type="Proteomes" id="UP000266673"/>
    </source>
</evidence>
<dbReference type="GO" id="GO:0005506">
    <property type="term" value="F:iron ion binding"/>
    <property type="evidence" value="ECO:0007669"/>
    <property type="project" value="InterPro"/>
</dbReference>
<sequence length="435" mass="50159">MTFFLAFCLIIIFGYLIYINGKRSKLSVNEPPIVPYSLPIIGHTISYILDAGKFLAECRKKHGDPFSLYLFGNVVTYVGNKTSFEIYKEHDVFEHDRILAETLIFPLAFKKVKGFDNLRFLAYAVHEQVSEKVKLFLPRMQKQIKGGIDLYVGDCKEAKIFNNFGNTMISIMVRPMCNIIIGELMKPIIKERILQREKLGNKYIKKDDLMEYYLCNSDSAPNSVNDVNDEYMEYLFEQMTIACFAAFFTTVKVVTEALYEYAGRPDLWKDIYEEQLMVHNEKNANLTIDDVHKMVKLDVSLMVITEGDSYTFNTGATIPKGRIVAVYAADSHFNPEFFENPEMFQPNRYLTLNSDGSVHDYTSATRLEKHYVPFGGGKHACPGRILAVNEMKVCLHELILKYHIKTKSGKVDPRWKLSDFWLAPITDLVFENRKY</sequence>
<gene>
    <name evidence="7" type="ORF">C2G38_2263682</name>
</gene>
<feature type="binding site" description="axial binding residue" evidence="5">
    <location>
        <position position="381"/>
    </location>
    <ligand>
        <name>heme</name>
        <dbReference type="ChEBI" id="CHEBI:30413"/>
    </ligand>
    <ligandPart>
        <name>Fe</name>
        <dbReference type="ChEBI" id="CHEBI:18248"/>
    </ligandPart>
</feature>
<keyword evidence="2 5" id="KW-0349">Heme</keyword>
<keyword evidence="3 5" id="KW-0479">Metal-binding</keyword>
<comment type="similarity">
    <text evidence="1 6">Belongs to the cytochrome P450 family.</text>
</comment>
<dbReference type="InterPro" id="IPR036396">
    <property type="entry name" value="Cyt_P450_sf"/>
</dbReference>
<dbReference type="GO" id="GO:0020037">
    <property type="term" value="F:heme binding"/>
    <property type="evidence" value="ECO:0007669"/>
    <property type="project" value="InterPro"/>
</dbReference>
<dbReference type="PANTHER" id="PTHR24304:SF2">
    <property type="entry name" value="24-HYDROXYCHOLESTEROL 7-ALPHA-HYDROXYLASE"/>
    <property type="match status" value="1"/>
</dbReference>
<dbReference type="Pfam" id="PF00067">
    <property type="entry name" value="p450"/>
    <property type="match status" value="1"/>
</dbReference>
<dbReference type="AlphaFoldDB" id="A0A397UKV2"/>
<name>A0A397UKV2_9GLOM</name>